<feature type="domain" description="Peptidase C14 caspase" evidence="1">
    <location>
        <begin position="17"/>
        <end position="107"/>
    </location>
</feature>
<dbReference type="EMBL" id="CAXAMN010000470">
    <property type="protein sequence ID" value="CAK8988878.1"/>
    <property type="molecule type" value="Genomic_DNA"/>
</dbReference>
<keyword evidence="4" id="KW-1185">Reference proteome</keyword>
<feature type="domain" description="CHAT" evidence="2">
    <location>
        <begin position="875"/>
        <end position="1125"/>
    </location>
</feature>
<gene>
    <name evidence="3" type="ORF">CCMP2556_LOCUS1441</name>
</gene>
<feature type="non-terminal residue" evidence="3">
    <location>
        <position position="1"/>
    </location>
</feature>
<reference evidence="3 4" key="1">
    <citation type="submission" date="2024-02" db="EMBL/GenBank/DDBJ databases">
        <authorList>
            <person name="Chen Y."/>
            <person name="Shah S."/>
            <person name="Dougan E. K."/>
            <person name="Thang M."/>
            <person name="Chan C."/>
        </authorList>
    </citation>
    <scope>NUCLEOTIDE SEQUENCE [LARGE SCALE GENOMIC DNA]</scope>
</reference>
<sequence length="1160" mass="129479">RHSEAARAEAQDECKAFAIVIGITKYKYEEEEGAGGLGTFEDLPGAEVDATRLSATFTSIGIRTKVLPSTWNANEIKEGIKEAIKDLKVECTLLLAYSGHALSSNDGQTWVVPSQARHYADCIPLMAFVQQCVEEKALKYVHVCCFYFSCRVADEELPHEPVLARDETNKYINVYMCPAGHGLTDWCHGAQSLCYLLQIGTFELPDLLKKFEEDSRFLSLGSVQVEVDQQPGERIQLFTPPPPQTLPSYEAIMSKRQLDHIQSAPLFRYLLNSLSDRALENVIGLADQRHMRGLLGQIALKVACLRESQRFECIVSEVPFLQAETLQDVDTLLDDMQAENGTDSAIKGNNLPLNLLKALKDEMQDLPRQRQQACFPNLVEILEALNDYYCELKLPKESSQVHVEAMKVSNVAISANPERNLLECIGRLSYDTPLQEFFQDPQFMSFLVYGSLWIVVVKPVPFLEDERSRIRKGVCKVVEVLRSQVSIFAGATEPKHIPHSAMPASVLNLVLLARQAVPKDKMPRWVPLQAGELIKLAKNGRDEESHMRLMEGGIEKRGLSWLKGTANLRLIAERNADELKWHSPGLCEELERTLREGMPNDWSEDEWEIVRAVRFLLHWLDCQGRSEEMIDLLRKTSWSSSKASLRRALKEILLFYCKPRPLLRGGAWLKELPEDLCSTLVDDLEELESLGAGDPPDSDIESFAALVFRAQLQDWLRACRECRDSLRTRLLNRKCLRSLEADAGWVLAVLALASVCARCPALHDACFEEVFWQRCCLHATTRNCTVKLMKGLHLACNDDPAHLLRKMQARLPAGSALADYCQVSGAHAAENAAESDLYVFVVSCGVKEIVRLESSNEVLCRLNPVVERQKRRVFGRRLQKELGEPLRRLILDPVLAQTNCTHLLVSPDDMLFPLHFGSLPWPLDDTAVACHLSVTYLFGAIDLLQTGPTSRSPNSPVIVAAADVPDFVELPGVETEAEKVSMWLNQQFGAVKLYKGKDASIQALQQVNVPSILHISSASYSGGLVLCDSASRCSGHITSSEELLALNLDGTELVVLSTCEVTRATAEAFYLAGARSVAFCLTKISDNSASVFVEHFYRSLFDSQKPLSRGISLQQAEIQVKQAESLLQVAGHWVLYGAFDEMQVSSSSVESLQVQDRTHT</sequence>
<dbReference type="Proteomes" id="UP001642484">
    <property type="component" value="Unassembled WGS sequence"/>
</dbReference>
<proteinExistence type="predicted"/>
<organism evidence="3 4">
    <name type="scientific">Durusdinium trenchii</name>
    <dbReference type="NCBI Taxonomy" id="1381693"/>
    <lineage>
        <taxon>Eukaryota</taxon>
        <taxon>Sar</taxon>
        <taxon>Alveolata</taxon>
        <taxon>Dinophyceae</taxon>
        <taxon>Suessiales</taxon>
        <taxon>Symbiodiniaceae</taxon>
        <taxon>Durusdinium</taxon>
    </lineage>
</organism>
<evidence type="ECO:0000313" key="4">
    <source>
        <dbReference type="Proteomes" id="UP001642484"/>
    </source>
</evidence>
<accession>A0ABP0HGG0</accession>
<evidence type="ECO:0000259" key="2">
    <source>
        <dbReference type="Pfam" id="PF12770"/>
    </source>
</evidence>
<dbReference type="InterPro" id="IPR011600">
    <property type="entry name" value="Pept_C14_caspase"/>
</dbReference>
<comment type="caution">
    <text evidence="3">The sequence shown here is derived from an EMBL/GenBank/DDBJ whole genome shotgun (WGS) entry which is preliminary data.</text>
</comment>
<dbReference type="InterPro" id="IPR024983">
    <property type="entry name" value="CHAT_dom"/>
</dbReference>
<dbReference type="Pfam" id="PF00656">
    <property type="entry name" value="Peptidase_C14"/>
    <property type="match status" value="1"/>
</dbReference>
<protein>
    <recommendedName>
        <fullName evidence="5">CHAT domain-containing protein</fullName>
    </recommendedName>
</protein>
<dbReference type="Gene3D" id="3.40.50.1460">
    <property type="match status" value="1"/>
</dbReference>
<evidence type="ECO:0000313" key="3">
    <source>
        <dbReference type="EMBL" id="CAK8988878.1"/>
    </source>
</evidence>
<name>A0ABP0HGG0_9DINO</name>
<dbReference type="Pfam" id="PF12770">
    <property type="entry name" value="CHAT"/>
    <property type="match status" value="1"/>
</dbReference>
<evidence type="ECO:0000259" key="1">
    <source>
        <dbReference type="Pfam" id="PF00656"/>
    </source>
</evidence>
<evidence type="ECO:0008006" key="5">
    <source>
        <dbReference type="Google" id="ProtNLM"/>
    </source>
</evidence>